<name>A0ABS3SKI9_9CELL</name>
<feature type="transmembrane region" description="Helical" evidence="1">
    <location>
        <begin position="273"/>
        <end position="296"/>
    </location>
</feature>
<keyword evidence="3" id="KW-1185">Reference proteome</keyword>
<dbReference type="EMBL" id="JAGFBM010000009">
    <property type="protein sequence ID" value="MBO3086253.1"/>
    <property type="molecule type" value="Genomic_DNA"/>
</dbReference>
<feature type="transmembrane region" description="Helical" evidence="1">
    <location>
        <begin position="324"/>
        <end position="343"/>
    </location>
</feature>
<evidence type="ECO:0000313" key="2">
    <source>
        <dbReference type="EMBL" id="MBO3086253.1"/>
    </source>
</evidence>
<feature type="transmembrane region" description="Helical" evidence="1">
    <location>
        <begin position="64"/>
        <end position="82"/>
    </location>
</feature>
<feature type="transmembrane region" description="Helical" evidence="1">
    <location>
        <begin position="139"/>
        <end position="158"/>
    </location>
</feature>
<reference evidence="2 3" key="1">
    <citation type="submission" date="2021-03" db="EMBL/GenBank/DDBJ databases">
        <title>novel species in genus Cellulomonas.</title>
        <authorList>
            <person name="Zhang G."/>
        </authorList>
    </citation>
    <scope>NUCLEOTIDE SEQUENCE [LARGE SCALE GENOMIC DNA]</scope>
    <source>
        <strain evidence="3">zg-ZUI188</strain>
    </source>
</reference>
<evidence type="ECO:0000313" key="3">
    <source>
        <dbReference type="Proteomes" id="UP000678317"/>
    </source>
</evidence>
<accession>A0ABS3SKI9</accession>
<feature type="transmembrane region" description="Helical" evidence="1">
    <location>
        <begin position="94"/>
        <end position="119"/>
    </location>
</feature>
<organism evidence="2 3">
    <name type="scientific">Cellulomonas fengjieae</name>
    <dbReference type="NCBI Taxonomy" id="2819978"/>
    <lineage>
        <taxon>Bacteria</taxon>
        <taxon>Bacillati</taxon>
        <taxon>Actinomycetota</taxon>
        <taxon>Actinomycetes</taxon>
        <taxon>Micrococcales</taxon>
        <taxon>Cellulomonadaceae</taxon>
        <taxon>Cellulomonas</taxon>
    </lineage>
</organism>
<keyword evidence="1" id="KW-0472">Membrane</keyword>
<keyword evidence="1" id="KW-0812">Transmembrane</keyword>
<evidence type="ECO:0000256" key="1">
    <source>
        <dbReference type="SAM" id="Phobius"/>
    </source>
</evidence>
<protein>
    <submittedName>
        <fullName evidence="2">Uncharacterized protein</fullName>
    </submittedName>
</protein>
<comment type="caution">
    <text evidence="2">The sequence shown here is derived from an EMBL/GenBank/DDBJ whole genome shotgun (WGS) entry which is preliminary data.</text>
</comment>
<proteinExistence type="predicted"/>
<keyword evidence="1" id="KW-1133">Transmembrane helix</keyword>
<dbReference type="RefSeq" id="WP_208290318.1">
    <property type="nucleotide sequence ID" value="NZ_CP074404.1"/>
</dbReference>
<dbReference type="Proteomes" id="UP000678317">
    <property type="component" value="Unassembled WGS sequence"/>
</dbReference>
<feature type="transmembrane region" description="Helical" evidence="1">
    <location>
        <begin position="179"/>
        <end position="204"/>
    </location>
</feature>
<gene>
    <name evidence="2" type="ORF">J4035_16540</name>
</gene>
<feature type="transmembrane region" description="Helical" evidence="1">
    <location>
        <begin position="239"/>
        <end position="261"/>
    </location>
</feature>
<sequence>MAIRKHRALLTALGLGVVLWFGSAVVHAAWTRAGGPTGLVGLVAPTTPAVSLVRGAGSAGGSQVLATIAFLAVLAALVLPAVRATRTGAAARVLAAWFAVIVAGWAAATLQTLATIGMFRGYAIRDLLALGVGEPVRTGWAWGVSYGWVVALATVAVARRSEQQAGGEQQAGSGPALGAPAAAVTAGVVAAIGWLVAALAHVAVDDTVNQYVTTARSQFALSVRVAADWLLPVTTAGGAPGGVVLLGALLVGAVVGTLAWLAARTTVLQGGRLVLFLGVWAAAIVGAVVGGLPTALASTGLDPEGDGRWAIGQGQLYGPSDGGAAGAFYGWIPALLVVGLLVWTQRRVPAVEPSADTAAHA</sequence>